<evidence type="ECO:0000313" key="2">
    <source>
        <dbReference type="Proteomes" id="UP000516444"/>
    </source>
</evidence>
<dbReference type="EMBL" id="AP023440">
    <property type="protein sequence ID" value="BCL28197.1"/>
    <property type="molecule type" value="Genomic_DNA"/>
</dbReference>
<dbReference type="KEGG" id="sgm:GCM10017557_30560"/>
<keyword evidence="2" id="KW-1185">Reference proteome</keyword>
<sequence length="230" mass="25874">MRSDLYAAYLSRVRSPERATALAWLRQALADELDGSMKVAGFKRAARSVSYSRRWGEGRQKVDFELIVRPRYASDSIQVSLSVSFVHASISDVARRMLPEGAEDVVRNDVVERSVLDQVMRNPSVLVFRNECELRDSVNILKGWINSSIVPYMDARSSVEGLVRENVRSLMGNMGDGFARGPRPVVLAAMQKFLGCSDDALAILEFSYPPDALERTYYSRAFRELMQSGH</sequence>
<organism evidence="1 2">
    <name type="scientific">Streptomyces aurantiacus</name>
    <dbReference type="NCBI Taxonomy" id="47760"/>
    <lineage>
        <taxon>Bacteria</taxon>
        <taxon>Bacillati</taxon>
        <taxon>Actinomycetota</taxon>
        <taxon>Actinomycetes</taxon>
        <taxon>Kitasatosporales</taxon>
        <taxon>Streptomycetaceae</taxon>
        <taxon>Streptomyces</taxon>
        <taxon>Streptomyces aurantiacus group</taxon>
    </lineage>
</organism>
<dbReference type="AlphaFoldDB" id="A0A7G1P2Z7"/>
<reference evidence="1 2" key="1">
    <citation type="journal article" date="2014" name="Int. J. Syst. Evol. Microbiol.">
        <title>Complete genome sequence of Corynebacterium casei LMG S-19264T (=DSM 44701T), isolated from a smear-ripened cheese.</title>
        <authorList>
            <consortium name="US DOE Joint Genome Institute (JGI-PGF)"/>
            <person name="Walter F."/>
            <person name="Albersmeier A."/>
            <person name="Kalinowski J."/>
            <person name="Ruckert C."/>
        </authorList>
    </citation>
    <scope>NUCLEOTIDE SEQUENCE [LARGE SCALE GENOMIC DNA]</scope>
    <source>
        <strain evidence="1 2">JCM 4677</strain>
    </source>
</reference>
<evidence type="ECO:0000313" key="1">
    <source>
        <dbReference type="EMBL" id="BCL28197.1"/>
    </source>
</evidence>
<accession>A0A7G1P2Z7</accession>
<proteinExistence type="predicted"/>
<gene>
    <name evidence="1" type="ORF">GCM10017557_30560</name>
</gene>
<name>A0A7G1P2Z7_9ACTN</name>
<dbReference type="Proteomes" id="UP000516444">
    <property type="component" value="Chromosome"/>
</dbReference>
<protein>
    <submittedName>
        <fullName evidence="1">Uncharacterized protein</fullName>
    </submittedName>
</protein>